<name>A0A5B7FH61_PORTR</name>
<dbReference type="AlphaFoldDB" id="A0A5B7FH61"/>
<gene>
    <name evidence="1" type="ORF">E2C01_037468</name>
</gene>
<organism evidence="1 2">
    <name type="scientific">Portunus trituberculatus</name>
    <name type="common">Swimming crab</name>
    <name type="synonym">Neptunus trituberculatus</name>
    <dbReference type="NCBI Taxonomy" id="210409"/>
    <lineage>
        <taxon>Eukaryota</taxon>
        <taxon>Metazoa</taxon>
        <taxon>Ecdysozoa</taxon>
        <taxon>Arthropoda</taxon>
        <taxon>Crustacea</taxon>
        <taxon>Multicrustacea</taxon>
        <taxon>Malacostraca</taxon>
        <taxon>Eumalacostraca</taxon>
        <taxon>Eucarida</taxon>
        <taxon>Decapoda</taxon>
        <taxon>Pleocyemata</taxon>
        <taxon>Brachyura</taxon>
        <taxon>Eubrachyura</taxon>
        <taxon>Portunoidea</taxon>
        <taxon>Portunidae</taxon>
        <taxon>Portuninae</taxon>
        <taxon>Portunus</taxon>
    </lineage>
</organism>
<comment type="caution">
    <text evidence="1">The sequence shown here is derived from an EMBL/GenBank/DDBJ whole genome shotgun (WGS) entry which is preliminary data.</text>
</comment>
<evidence type="ECO:0000313" key="2">
    <source>
        <dbReference type="Proteomes" id="UP000324222"/>
    </source>
</evidence>
<keyword evidence="2" id="KW-1185">Reference proteome</keyword>
<evidence type="ECO:0000313" key="1">
    <source>
        <dbReference type="EMBL" id="MPC43814.1"/>
    </source>
</evidence>
<protein>
    <submittedName>
        <fullName evidence="1">Uncharacterized protein</fullName>
    </submittedName>
</protein>
<dbReference type="Proteomes" id="UP000324222">
    <property type="component" value="Unassembled WGS sequence"/>
</dbReference>
<reference evidence="1 2" key="1">
    <citation type="submission" date="2019-05" db="EMBL/GenBank/DDBJ databases">
        <title>Another draft genome of Portunus trituberculatus and its Hox gene families provides insights of decapod evolution.</title>
        <authorList>
            <person name="Jeong J.-H."/>
            <person name="Song I."/>
            <person name="Kim S."/>
            <person name="Choi T."/>
            <person name="Kim D."/>
            <person name="Ryu S."/>
            <person name="Kim W."/>
        </authorList>
    </citation>
    <scope>NUCLEOTIDE SEQUENCE [LARGE SCALE GENOMIC DNA]</scope>
    <source>
        <tissue evidence="1">Muscle</tissue>
    </source>
</reference>
<dbReference type="EMBL" id="VSRR010006005">
    <property type="protein sequence ID" value="MPC43814.1"/>
    <property type="molecule type" value="Genomic_DNA"/>
</dbReference>
<accession>A0A5B7FH61</accession>
<proteinExistence type="predicted"/>
<sequence>MKESLGFGVPWSRDNCVTIHSTAHAYRISSADLVPIILTKHSDGDEETDWKKNKKIEVSKQV</sequence>